<evidence type="ECO:0000313" key="1">
    <source>
        <dbReference type="EMBL" id="MBU3831028.1"/>
    </source>
</evidence>
<reference evidence="1" key="1">
    <citation type="journal article" date="2021" name="PeerJ">
        <title>Extensive microbial diversity within the chicken gut microbiome revealed by metagenomics and culture.</title>
        <authorList>
            <person name="Gilroy R."/>
            <person name="Ravi A."/>
            <person name="Getino M."/>
            <person name="Pursley I."/>
            <person name="Horton D.L."/>
            <person name="Alikhan N.F."/>
            <person name="Baker D."/>
            <person name="Gharbi K."/>
            <person name="Hall N."/>
            <person name="Watson M."/>
            <person name="Adriaenssens E.M."/>
            <person name="Foster-Nyarko E."/>
            <person name="Jarju S."/>
            <person name="Secka A."/>
            <person name="Antonio M."/>
            <person name="Oren A."/>
            <person name="Chaudhuri R.R."/>
            <person name="La Ragione R."/>
            <person name="Hildebrand F."/>
            <person name="Pallen M.J."/>
        </authorList>
    </citation>
    <scope>NUCLEOTIDE SEQUENCE</scope>
    <source>
        <strain evidence="1">A5-1222</strain>
    </source>
</reference>
<sequence length="193" mass="23471">MKDEILYQLLLKPTPILIDLIYKKYKLMVIKFSSYIINKNFPRLKILEIDFSSYIVDAIQNMKKFKKEIFLKYKFEKLLKKFIVQKIISIEREQSSNKKKVLHNAIYDNFSNFDIPEHKYITTINEPFYNFFISECNKKITEKVQIKIFKLITDGYKPKQISNVLNINIEKVYYTIHYLKYEIIKPIYLKYFE</sequence>
<comment type="caution">
    <text evidence="1">The sequence shown here is derived from an EMBL/GenBank/DDBJ whole genome shotgun (WGS) entry which is preliminary data.</text>
</comment>
<reference evidence="1" key="2">
    <citation type="submission" date="2021-04" db="EMBL/GenBank/DDBJ databases">
        <authorList>
            <person name="Gilroy R."/>
        </authorList>
    </citation>
    <scope>NUCLEOTIDE SEQUENCE</scope>
    <source>
        <strain evidence="1">A5-1222</strain>
    </source>
</reference>
<evidence type="ECO:0000313" key="2">
    <source>
        <dbReference type="Proteomes" id="UP000824247"/>
    </source>
</evidence>
<protein>
    <submittedName>
        <fullName evidence="1">Uncharacterized protein</fullName>
    </submittedName>
</protein>
<dbReference type="EMBL" id="JAHLFM010000041">
    <property type="protein sequence ID" value="MBU3831028.1"/>
    <property type="molecule type" value="Genomic_DNA"/>
</dbReference>
<accession>A0A9E2KXS3</accession>
<dbReference type="Proteomes" id="UP000824247">
    <property type="component" value="Unassembled WGS sequence"/>
</dbReference>
<organism evidence="1 2">
    <name type="scientific">Candidatus Ureaplasma intestinipullorum</name>
    <dbReference type="NCBI Taxonomy" id="2838770"/>
    <lineage>
        <taxon>Bacteria</taxon>
        <taxon>Bacillati</taxon>
        <taxon>Mycoplasmatota</taxon>
        <taxon>Mycoplasmoidales</taxon>
        <taxon>Mycoplasmoidaceae</taxon>
        <taxon>Ureaplasma</taxon>
    </lineage>
</organism>
<proteinExistence type="predicted"/>
<name>A0A9E2KXS3_9BACT</name>
<dbReference type="AlphaFoldDB" id="A0A9E2KXS3"/>
<gene>
    <name evidence="1" type="ORF">H9897_02640</name>
</gene>